<feature type="transmembrane region" description="Helical" evidence="2">
    <location>
        <begin position="120"/>
        <end position="143"/>
    </location>
</feature>
<name>A0AA39MVM4_ARMTA</name>
<feature type="transmembrane region" description="Helical" evidence="2">
    <location>
        <begin position="21"/>
        <end position="46"/>
    </location>
</feature>
<keyword evidence="2" id="KW-1133">Transmembrane helix</keyword>
<accession>A0AA39MVM4</accession>
<organism evidence="3 4">
    <name type="scientific">Armillaria tabescens</name>
    <name type="common">Ringless honey mushroom</name>
    <name type="synonym">Agaricus tabescens</name>
    <dbReference type="NCBI Taxonomy" id="1929756"/>
    <lineage>
        <taxon>Eukaryota</taxon>
        <taxon>Fungi</taxon>
        <taxon>Dikarya</taxon>
        <taxon>Basidiomycota</taxon>
        <taxon>Agaricomycotina</taxon>
        <taxon>Agaricomycetes</taxon>
        <taxon>Agaricomycetidae</taxon>
        <taxon>Agaricales</taxon>
        <taxon>Marasmiineae</taxon>
        <taxon>Physalacriaceae</taxon>
        <taxon>Desarmillaria</taxon>
    </lineage>
</organism>
<dbReference type="Proteomes" id="UP001175211">
    <property type="component" value="Unassembled WGS sequence"/>
</dbReference>
<gene>
    <name evidence="3" type="ORF">EV420DRAFT_1568046</name>
</gene>
<evidence type="ECO:0000256" key="1">
    <source>
        <dbReference type="SAM" id="MobiDB-lite"/>
    </source>
</evidence>
<dbReference type="EMBL" id="JAUEPS010000043">
    <property type="protein sequence ID" value="KAK0447873.1"/>
    <property type="molecule type" value="Genomic_DNA"/>
</dbReference>
<dbReference type="AlphaFoldDB" id="A0AA39MVM4"/>
<evidence type="ECO:0000256" key="2">
    <source>
        <dbReference type="SAM" id="Phobius"/>
    </source>
</evidence>
<feature type="compositionally biased region" description="Basic and acidic residues" evidence="1">
    <location>
        <begin position="162"/>
        <end position="180"/>
    </location>
</feature>
<dbReference type="RefSeq" id="XP_060326288.1">
    <property type="nucleotide sequence ID" value="XM_060474150.1"/>
</dbReference>
<sequence>MRYSYFTSTTGPGMKVQHHHYLVVGVPARTVVVLLAILVVLITVFLPGKDVDNLLEKLANELLCGFLERINLARVTLVVVHTELLAVDLEGILVTLLGIDGSVLARPPSMPVVLVHKDRLPSALFVIVLLVIKVFVVVFLVVIPVPGLNTGLAGVDGAAEGGSHEGSERNESSNRETHSG</sequence>
<evidence type="ECO:0000313" key="3">
    <source>
        <dbReference type="EMBL" id="KAK0447873.1"/>
    </source>
</evidence>
<keyword evidence="2" id="KW-0472">Membrane</keyword>
<reference evidence="3" key="1">
    <citation type="submission" date="2023-06" db="EMBL/GenBank/DDBJ databases">
        <authorList>
            <consortium name="Lawrence Berkeley National Laboratory"/>
            <person name="Ahrendt S."/>
            <person name="Sahu N."/>
            <person name="Indic B."/>
            <person name="Wong-Bajracharya J."/>
            <person name="Merenyi Z."/>
            <person name="Ke H.-M."/>
            <person name="Monk M."/>
            <person name="Kocsube S."/>
            <person name="Drula E."/>
            <person name="Lipzen A."/>
            <person name="Balint B."/>
            <person name="Henrissat B."/>
            <person name="Andreopoulos B."/>
            <person name="Martin F.M."/>
            <person name="Harder C.B."/>
            <person name="Rigling D."/>
            <person name="Ford K.L."/>
            <person name="Foster G.D."/>
            <person name="Pangilinan J."/>
            <person name="Papanicolaou A."/>
            <person name="Barry K."/>
            <person name="LaButti K."/>
            <person name="Viragh M."/>
            <person name="Koriabine M."/>
            <person name="Yan M."/>
            <person name="Riley R."/>
            <person name="Champramary S."/>
            <person name="Plett K.L."/>
            <person name="Tsai I.J."/>
            <person name="Slot J."/>
            <person name="Sipos G."/>
            <person name="Plett J."/>
            <person name="Nagy L.G."/>
            <person name="Grigoriev I.V."/>
        </authorList>
    </citation>
    <scope>NUCLEOTIDE SEQUENCE</scope>
    <source>
        <strain evidence="3">CCBAS 213</strain>
    </source>
</reference>
<keyword evidence="4" id="KW-1185">Reference proteome</keyword>
<feature type="region of interest" description="Disordered" evidence="1">
    <location>
        <begin position="159"/>
        <end position="180"/>
    </location>
</feature>
<dbReference type="GeneID" id="85357698"/>
<protein>
    <submittedName>
        <fullName evidence="3">Uncharacterized protein</fullName>
    </submittedName>
</protein>
<comment type="caution">
    <text evidence="3">The sequence shown here is derived from an EMBL/GenBank/DDBJ whole genome shotgun (WGS) entry which is preliminary data.</text>
</comment>
<keyword evidence="2" id="KW-0812">Transmembrane</keyword>
<proteinExistence type="predicted"/>
<evidence type="ECO:0000313" key="4">
    <source>
        <dbReference type="Proteomes" id="UP001175211"/>
    </source>
</evidence>